<feature type="domain" description="MGRN1/RNF157-like N-terminal" evidence="9">
    <location>
        <begin position="55"/>
        <end position="191"/>
    </location>
</feature>
<evidence type="ECO:0000256" key="8">
    <source>
        <dbReference type="SAM" id="MobiDB-lite"/>
    </source>
</evidence>
<evidence type="ECO:0000256" key="2">
    <source>
        <dbReference type="ARBA" id="ARBA00012483"/>
    </source>
</evidence>
<evidence type="ECO:0000256" key="3">
    <source>
        <dbReference type="ARBA" id="ARBA00022679"/>
    </source>
</evidence>
<dbReference type="PANTHER" id="PTHR22996:SF7">
    <property type="entry name" value="RING-TYPE E3 UBIQUITIN TRANSFERASE"/>
    <property type="match status" value="1"/>
</dbReference>
<evidence type="ECO:0000259" key="9">
    <source>
        <dbReference type="Pfam" id="PF26192"/>
    </source>
</evidence>
<sequence length="269" mass="29748">MPPVTTPHGHHHGGSPIPNHGTTNAVNVQHPYGSVAPPAVSYIENQKVVTIRGDVSVNKDSLRVEPDEENPGHFLVAFTFNADTEGRKSLLRPVTIPFQQGHGQKFRQPSGTGIDFTMFKETELAKESDIEVYPLVVRAEAYPLNEGEAEGNPPGNSQISLALFEKKEKDEHQQVRVKNQILCVSGMRYELQEIYGIGNSVDGDFDGNDPGIECVICLSEPRDTTVLPCRHIGFEAPDKPMPYMQARQPVERLMEIEADNEHSGNRTVT</sequence>
<feature type="region of interest" description="Disordered" evidence="8">
    <location>
        <begin position="1"/>
        <end position="31"/>
    </location>
</feature>
<keyword evidence="4" id="KW-0479">Metal-binding</keyword>
<dbReference type="GO" id="GO:0061630">
    <property type="term" value="F:ubiquitin protein ligase activity"/>
    <property type="evidence" value="ECO:0007669"/>
    <property type="project" value="UniProtKB-EC"/>
</dbReference>
<name>A0ABC8RE39_9AQUA</name>
<reference evidence="10 11" key="1">
    <citation type="submission" date="2024-02" db="EMBL/GenBank/DDBJ databases">
        <authorList>
            <person name="Vignale AGUSTIN F."/>
            <person name="Sosa J E."/>
            <person name="Modenutti C."/>
        </authorList>
    </citation>
    <scope>NUCLEOTIDE SEQUENCE [LARGE SCALE GENOMIC DNA]</scope>
</reference>
<dbReference type="AlphaFoldDB" id="A0ABC8RE39"/>
<dbReference type="EMBL" id="CAUOFW020001281">
    <property type="protein sequence ID" value="CAK9143236.1"/>
    <property type="molecule type" value="Genomic_DNA"/>
</dbReference>
<dbReference type="Pfam" id="PF26192">
    <property type="entry name" value="RNF157-like_N"/>
    <property type="match status" value="1"/>
</dbReference>
<evidence type="ECO:0000256" key="4">
    <source>
        <dbReference type="ARBA" id="ARBA00022723"/>
    </source>
</evidence>
<keyword evidence="3" id="KW-0808">Transferase</keyword>
<accession>A0ABC8RE39</accession>
<organism evidence="10 11">
    <name type="scientific">Ilex paraguariensis</name>
    <name type="common">yerba mate</name>
    <dbReference type="NCBI Taxonomy" id="185542"/>
    <lineage>
        <taxon>Eukaryota</taxon>
        <taxon>Viridiplantae</taxon>
        <taxon>Streptophyta</taxon>
        <taxon>Embryophyta</taxon>
        <taxon>Tracheophyta</taxon>
        <taxon>Spermatophyta</taxon>
        <taxon>Magnoliopsida</taxon>
        <taxon>eudicotyledons</taxon>
        <taxon>Gunneridae</taxon>
        <taxon>Pentapetalae</taxon>
        <taxon>asterids</taxon>
        <taxon>campanulids</taxon>
        <taxon>Aquifoliales</taxon>
        <taxon>Aquifoliaceae</taxon>
        <taxon>Ilex</taxon>
    </lineage>
</organism>
<keyword evidence="7" id="KW-0862">Zinc</keyword>
<evidence type="ECO:0000256" key="5">
    <source>
        <dbReference type="ARBA" id="ARBA00022771"/>
    </source>
</evidence>
<keyword evidence="5" id="KW-0863">Zinc-finger</keyword>
<dbReference type="EC" id="2.3.2.27" evidence="2"/>
<evidence type="ECO:0000256" key="6">
    <source>
        <dbReference type="ARBA" id="ARBA00022786"/>
    </source>
</evidence>
<evidence type="ECO:0000256" key="1">
    <source>
        <dbReference type="ARBA" id="ARBA00000900"/>
    </source>
</evidence>
<dbReference type="GO" id="GO:0008270">
    <property type="term" value="F:zinc ion binding"/>
    <property type="evidence" value="ECO:0007669"/>
    <property type="project" value="UniProtKB-KW"/>
</dbReference>
<dbReference type="InterPro" id="IPR045194">
    <property type="entry name" value="MGRN1/RNF157-like"/>
</dbReference>
<protein>
    <recommendedName>
        <fullName evidence="2">RING-type E3 ubiquitin transferase</fullName>
        <ecNumber evidence="2">2.3.2.27</ecNumber>
    </recommendedName>
</protein>
<evidence type="ECO:0000313" key="11">
    <source>
        <dbReference type="Proteomes" id="UP001642360"/>
    </source>
</evidence>
<dbReference type="InterPro" id="IPR058981">
    <property type="entry name" value="MGRN1/RNF157-like_N"/>
</dbReference>
<evidence type="ECO:0000256" key="7">
    <source>
        <dbReference type="ARBA" id="ARBA00022833"/>
    </source>
</evidence>
<keyword evidence="6" id="KW-0833">Ubl conjugation pathway</keyword>
<comment type="caution">
    <text evidence="10">The sequence shown here is derived from an EMBL/GenBank/DDBJ whole genome shotgun (WGS) entry which is preliminary data.</text>
</comment>
<dbReference type="Proteomes" id="UP001642360">
    <property type="component" value="Unassembled WGS sequence"/>
</dbReference>
<gene>
    <name evidence="10" type="ORF">ILEXP_LOCUS10934</name>
</gene>
<dbReference type="PANTHER" id="PTHR22996">
    <property type="entry name" value="MAHOGUNIN"/>
    <property type="match status" value="1"/>
</dbReference>
<proteinExistence type="predicted"/>
<evidence type="ECO:0000313" key="10">
    <source>
        <dbReference type="EMBL" id="CAK9143236.1"/>
    </source>
</evidence>
<comment type="catalytic activity">
    <reaction evidence="1">
        <text>S-ubiquitinyl-[E2 ubiquitin-conjugating enzyme]-L-cysteine + [acceptor protein]-L-lysine = [E2 ubiquitin-conjugating enzyme]-L-cysteine + N(6)-ubiquitinyl-[acceptor protein]-L-lysine.</text>
        <dbReference type="EC" id="2.3.2.27"/>
    </reaction>
</comment>
<keyword evidence="11" id="KW-1185">Reference proteome</keyword>